<name>A4BNT3_9GAMM</name>
<proteinExistence type="predicted"/>
<dbReference type="EMBL" id="AAOF01000002">
    <property type="protein sequence ID" value="EAR22882.1"/>
    <property type="molecule type" value="Genomic_DNA"/>
</dbReference>
<keyword evidence="4" id="KW-1185">Reference proteome</keyword>
<accession>A4BNT3</accession>
<reference evidence="3 4" key="1">
    <citation type="submission" date="2006-02" db="EMBL/GenBank/DDBJ databases">
        <authorList>
            <person name="Waterbury J."/>
            <person name="Ferriera S."/>
            <person name="Johnson J."/>
            <person name="Kravitz S."/>
            <person name="Halpern A."/>
            <person name="Remington K."/>
            <person name="Beeson K."/>
            <person name="Tran B."/>
            <person name="Rogers Y.-H."/>
            <person name="Friedman R."/>
            <person name="Venter J.C."/>
        </authorList>
    </citation>
    <scope>NUCLEOTIDE SEQUENCE [LARGE SCALE GENOMIC DNA]</scope>
    <source>
        <strain evidence="3 4">Nb-231</strain>
    </source>
</reference>
<feature type="coiled-coil region" evidence="1">
    <location>
        <begin position="88"/>
        <end position="119"/>
    </location>
</feature>
<sequence length="157" mass="16427">MTAQVIPSVRNKRLIVMAAAETQNEFQIDTEQLYHEEVFTDRRVGSILRLTPVTSDGSRDTSRAVVFLGQTQVLTQAGALPINFEIKADSLKQALEQFEHGAEQAVDDTLEQIKQLQREAASSIVVPGGSGGAAGPGAAGPGALGSGLLGGGGVKSR</sequence>
<organism evidence="3 4">
    <name type="scientific">Nitrococcus mobilis Nb-231</name>
    <dbReference type="NCBI Taxonomy" id="314278"/>
    <lineage>
        <taxon>Bacteria</taxon>
        <taxon>Pseudomonadati</taxon>
        <taxon>Pseudomonadota</taxon>
        <taxon>Gammaproteobacteria</taxon>
        <taxon>Chromatiales</taxon>
        <taxon>Ectothiorhodospiraceae</taxon>
        <taxon>Nitrococcus</taxon>
    </lineage>
</organism>
<evidence type="ECO:0000256" key="2">
    <source>
        <dbReference type="SAM" id="MobiDB-lite"/>
    </source>
</evidence>
<gene>
    <name evidence="3" type="ORF">NB231_10528</name>
</gene>
<evidence type="ECO:0000313" key="3">
    <source>
        <dbReference type="EMBL" id="EAR22882.1"/>
    </source>
</evidence>
<evidence type="ECO:0000256" key="1">
    <source>
        <dbReference type="SAM" id="Coils"/>
    </source>
</evidence>
<evidence type="ECO:0000313" key="4">
    <source>
        <dbReference type="Proteomes" id="UP000003374"/>
    </source>
</evidence>
<comment type="caution">
    <text evidence="3">The sequence shown here is derived from an EMBL/GenBank/DDBJ whole genome shotgun (WGS) entry which is preliminary data.</text>
</comment>
<protein>
    <submittedName>
        <fullName evidence="3">Uncharacterized protein</fullName>
    </submittedName>
</protein>
<feature type="compositionally biased region" description="Gly residues" evidence="2">
    <location>
        <begin position="128"/>
        <end position="157"/>
    </location>
</feature>
<dbReference type="AlphaFoldDB" id="A4BNT3"/>
<dbReference type="Proteomes" id="UP000003374">
    <property type="component" value="Unassembled WGS sequence"/>
</dbReference>
<dbReference type="eggNOG" id="ENOG5032SAH">
    <property type="taxonomic scope" value="Bacteria"/>
</dbReference>
<keyword evidence="1" id="KW-0175">Coiled coil</keyword>
<feature type="region of interest" description="Disordered" evidence="2">
    <location>
        <begin position="126"/>
        <end position="157"/>
    </location>
</feature>
<dbReference type="HOGENOM" id="CLU_141602_0_0_6"/>